<proteinExistence type="predicted"/>
<reference evidence="2" key="1">
    <citation type="submission" date="2018-06" db="EMBL/GenBank/DDBJ databases">
        <authorList>
            <person name="Zhirakovskaya E."/>
        </authorList>
    </citation>
    <scope>NUCLEOTIDE SEQUENCE [LARGE SCALE GENOMIC DNA]</scope>
</reference>
<protein>
    <submittedName>
        <fullName evidence="1">Tail terminator</fullName>
    </submittedName>
</protein>
<accession>A0A345KWA3</accession>
<dbReference type="EMBL" id="MH509447">
    <property type="protein sequence ID" value="AXH47305.1"/>
    <property type="molecule type" value="Genomic_DNA"/>
</dbReference>
<dbReference type="KEGG" id="vg:54997659"/>
<evidence type="ECO:0000313" key="1">
    <source>
        <dbReference type="EMBL" id="AXH47305.1"/>
    </source>
</evidence>
<dbReference type="GeneID" id="54997659"/>
<keyword evidence="2" id="KW-1185">Reference proteome</keyword>
<gene>
    <name evidence="1" type="primary">10</name>
    <name evidence="1" type="ORF">SEA_EDEN_10</name>
</gene>
<sequence>MTVQIIVPNDAEQAVIDELEARGYADAATIIPETKPQLFFRVLSVGGTQRDLVTDTPTMTIETFATLESTASQTANLVVGLLQAAARSGRMGGVPCYGLQVVSLPQNYPLPSVPTHKRYITTIAPALRRAVVNL</sequence>
<name>A0A345KWA3_9CAUD</name>
<dbReference type="RefSeq" id="YP_009806789.1">
    <property type="nucleotide sequence ID" value="NC_048017.1"/>
</dbReference>
<dbReference type="Proteomes" id="UP000260367">
    <property type="component" value="Segment"/>
</dbReference>
<organism evidence="1 2">
    <name type="scientific">Microbacterium phage Eden</name>
    <dbReference type="NCBI Taxonomy" id="2250289"/>
    <lineage>
        <taxon>Viruses</taxon>
        <taxon>Duplodnaviria</taxon>
        <taxon>Heunggongvirae</taxon>
        <taxon>Uroviricota</taxon>
        <taxon>Caudoviricetes</taxon>
        <taxon>Edenvirus</taxon>
        <taxon>Edenvirus eden</taxon>
    </lineage>
</organism>
<evidence type="ECO:0000313" key="2">
    <source>
        <dbReference type="Proteomes" id="UP000260367"/>
    </source>
</evidence>